<dbReference type="InterPro" id="IPR029044">
    <property type="entry name" value="Nucleotide-diphossugar_trans"/>
</dbReference>
<dbReference type="OrthoDB" id="6713581at2"/>
<feature type="region of interest" description="Disordered" evidence="1">
    <location>
        <begin position="1"/>
        <end position="38"/>
    </location>
</feature>
<reference evidence="2 3" key="1">
    <citation type="submission" date="2016-10" db="EMBL/GenBank/DDBJ databases">
        <authorList>
            <person name="de Groot N.N."/>
        </authorList>
    </citation>
    <scope>NUCLEOTIDE SEQUENCE [LARGE SCALE GENOMIC DNA]</scope>
    <source>
        <strain evidence="2 3">CPCC 201354</strain>
    </source>
</reference>
<keyword evidence="2" id="KW-0808">Transferase</keyword>
<gene>
    <name evidence="2" type="ORF">SAMN05421505_10573</name>
</gene>
<dbReference type="GO" id="GO:0016740">
    <property type="term" value="F:transferase activity"/>
    <property type="evidence" value="ECO:0007669"/>
    <property type="project" value="UniProtKB-KW"/>
</dbReference>
<accession>A0A1G7V190</accession>
<dbReference type="Proteomes" id="UP000198923">
    <property type="component" value="Unassembled WGS sequence"/>
</dbReference>
<dbReference type="AlphaFoldDB" id="A0A1G7V190"/>
<feature type="compositionally biased region" description="Pro residues" evidence="1">
    <location>
        <begin position="1"/>
        <end position="11"/>
    </location>
</feature>
<dbReference type="EMBL" id="FNCN01000005">
    <property type="protein sequence ID" value="SDG53635.1"/>
    <property type="molecule type" value="Genomic_DNA"/>
</dbReference>
<evidence type="ECO:0000313" key="2">
    <source>
        <dbReference type="EMBL" id="SDG53635.1"/>
    </source>
</evidence>
<protein>
    <submittedName>
        <fullName evidence="2">Glycosyl transferase family 2</fullName>
    </submittedName>
</protein>
<keyword evidence="3" id="KW-1185">Reference proteome</keyword>
<dbReference type="SUPFAM" id="SSF53448">
    <property type="entry name" value="Nucleotide-diphospho-sugar transferases"/>
    <property type="match status" value="1"/>
</dbReference>
<dbReference type="Gene3D" id="3.90.550.10">
    <property type="entry name" value="Spore Coat Polysaccharide Biosynthesis Protein SpsA, Chain A"/>
    <property type="match status" value="1"/>
</dbReference>
<dbReference type="RefSeq" id="WP_093169410.1">
    <property type="nucleotide sequence ID" value="NZ_FNCN01000005.1"/>
</dbReference>
<dbReference type="CDD" id="cd00761">
    <property type="entry name" value="Glyco_tranf_GTA_type"/>
    <property type="match status" value="1"/>
</dbReference>
<proteinExistence type="predicted"/>
<evidence type="ECO:0000256" key="1">
    <source>
        <dbReference type="SAM" id="MobiDB-lite"/>
    </source>
</evidence>
<dbReference type="STRING" id="504805.SAMN05421505_10573"/>
<sequence>MTDAPDTPPTPQGFLRTPSEPPGDLSWADGRPEIAGAPVPEPATAAFAAGLRGRAGLRVVWPDRPAPVSPLLTALASAGVPLFSAEAPAWARQAEPVLTGLLTAWTPPERPDDSLRSLTDLRREEHSIRLRRHALGGGRTNPAVSVLMSSMRPAMLASALRQMERQRGVEVEVLLGLHGTSVEDAAVRRAVAECRLPITVVEAGREVPFGEVLNRAADKADAGIIAKWDDDDWYSPEHLSDLLMARKYSGTEVVGVAPEFFYLEPLVTTVRRTDYSSEVWTDHVAGGTIMLETAMLREVGGFEPEPRGVDARLLAAARRAGGRIYRTHGLGYVLRRALGDHTWRLPLAHFLRRSSRQWHGFRPSQIMETM</sequence>
<evidence type="ECO:0000313" key="3">
    <source>
        <dbReference type="Proteomes" id="UP000198923"/>
    </source>
</evidence>
<organism evidence="2 3">
    <name type="scientific">Sinosporangium album</name>
    <dbReference type="NCBI Taxonomy" id="504805"/>
    <lineage>
        <taxon>Bacteria</taxon>
        <taxon>Bacillati</taxon>
        <taxon>Actinomycetota</taxon>
        <taxon>Actinomycetes</taxon>
        <taxon>Streptosporangiales</taxon>
        <taxon>Streptosporangiaceae</taxon>
        <taxon>Sinosporangium</taxon>
    </lineage>
</organism>
<name>A0A1G7V190_9ACTN</name>